<proteinExistence type="predicted"/>
<protein>
    <submittedName>
        <fullName evidence="1">Uncharacterized protein</fullName>
    </submittedName>
</protein>
<evidence type="ECO:0000313" key="2">
    <source>
        <dbReference type="Proteomes" id="UP001174909"/>
    </source>
</evidence>
<accession>A0AA35RH49</accession>
<keyword evidence="2" id="KW-1185">Reference proteome</keyword>
<reference evidence="1" key="1">
    <citation type="submission" date="2023-03" db="EMBL/GenBank/DDBJ databases">
        <authorList>
            <person name="Steffen K."/>
            <person name="Cardenas P."/>
        </authorList>
    </citation>
    <scope>NUCLEOTIDE SEQUENCE</scope>
</reference>
<evidence type="ECO:0000313" key="1">
    <source>
        <dbReference type="EMBL" id="CAI8011375.1"/>
    </source>
</evidence>
<comment type="caution">
    <text evidence="1">The sequence shown here is derived from an EMBL/GenBank/DDBJ whole genome shotgun (WGS) entry which is preliminary data.</text>
</comment>
<name>A0AA35RH49_GEOBA</name>
<sequence length="162" mass="18257">MTCVSFGINHPACATIGQCLHILHAPPEVAPLDRFLRRRWTRFTRPFGRNRLWHPGDWRWNERVLVAGEGIAFISATLALAAELLHWHGQGTNWFLLATPIVGSGSLLWYAWDTVTVGDRPLTTTSIQNIRQVVQGMMLEDAGAIVDWQHPDDQGSIPLRIE</sequence>
<dbReference type="AlphaFoldDB" id="A0AA35RH49"/>
<gene>
    <name evidence="1" type="ORF">GBAR_LOCUS7357</name>
</gene>
<dbReference type="EMBL" id="CASHTH010001098">
    <property type="protein sequence ID" value="CAI8011375.1"/>
    <property type="molecule type" value="Genomic_DNA"/>
</dbReference>
<dbReference type="Proteomes" id="UP001174909">
    <property type="component" value="Unassembled WGS sequence"/>
</dbReference>
<organism evidence="1 2">
    <name type="scientific">Geodia barretti</name>
    <name type="common">Barrett's horny sponge</name>
    <dbReference type="NCBI Taxonomy" id="519541"/>
    <lineage>
        <taxon>Eukaryota</taxon>
        <taxon>Metazoa</taxon>
        <taxon>Porifera</taxon>
        <taxon>Demospongiae</taxon>
        <taxon>Heteroscleromorpha</taxon>
        <taxon>Tetractinellida</taxon>
        <taxon>Astrophorina</taxon>
        <taxon>Geodiidae</taxon>
        <taxon>Geodia</taxon>
    </lineage>
</organism>